<dbReference type="PROSITE" id="PS50158">
    <property type="entry name" value="ZF_CCHC"/>
    <property type="match status" value="1"/>
</dbReference>
<dbReference type="EnsemblPlants" id="evm.model.01.2120">
    <property type="protein sequence ID" value="cds.evm.model.01.2120"/>
    <property type="gene ID" value="evm.TU.01.2120"/>
</dbReference>
<feature type="region of interest" description="Disordered" evidence="2">
    <location>
        <begin position="124"/>
        <end position="148"/>
    </location>
</feature>
<keyword evidence="5" id="KW-1185">Reference proteome</keyword>
<evidence type="ECO:0000259" key="3">
    <source>
        <dbReference type="PROSITE" id="PS50158"/>
    </source>
</evidence>
<dbReference type="InterPro" id="IPR001878">
    <property type="entry name" value="Znf_CCHC"/>
</dbReference>
<evidence type="ECO:0000256" key="2">
    <source>
        <dbReference type="SAM" id="MobiDB-lite"/>
    </source>
</evidence>
<feature type="compositionally biased region" description="Polar residues" evidence="2">
    <location>
        <begin position="134"/>
        <end position="145"/>
    </location>
</feature>
<evidence type="ECO:0000313" key="5">
    <source>
        <dbReference type="Proteomes" id="UP000596661"/>
    </source>
</evidence>
<reference evidence="4" key="1">
    <citation type="submission" date="2018-11" db="EMBL/GenBank/DDBJ databases">
        <authorList>
            <person name="Grassa J C."/>
        </authorList>
    </citation>
    <scope>NUCLEOTIDE SEQUENCE [LARGE SCALE GENOMIC DNA]</scope>
</reference>
<dbReference type="Gramene" id="evm.model.01.2120">
    <property type="protein sequence ID" value="cds.evm.model.01.2120"/>
    <property type="gene ID" value="evm.TU.01.2120"/>
</dbReference>
<accession>A0A803NJT0</accession>
<dbReference type="GO" id="GO:0008270">
    <property type="term" value="F:zinc ion binding"/>
    <property type="evidence" value="ECO:0007669"/>
    <property type="project" value="UniProtKB-KW"/>
</dbReference>
<dbReference type="GO" id="GO:0003676">
    <property type="term" value="F:nucleic acid binding"/>
    <property type="evidence" value="ECO:0007669"/>
    <property type="project" value="InterPro"/>
</dbReference>
<proteinExistence type="predicted"/>
<dbReference type="Proteomes" id="UP000596661">
    <property type="component" value="Chromosome 1"/>
</dbReference>
<protein>
    <recommendedName>
        <fullName evidence="3">CCHC-type domain-containing protein</fullName>
    </recommendedName>
</protein>
<keyword evidence="1" id="KW-0862">Zinc</keyword>
<sequence length="277" mass="30471">MARGANARSLKNQGGQSQEANKVSVMEPNDRPPGEDPRSPYFISNGDQSAINLEFRPQSVYTCGAMKAIQEYQDDDDRVLEFLIGLNESYAYARSQILMQDPFPKINKAFASVVQEERPRGIVTNHSEGDKTALPTSSNSSQFAGSVQPHKPKTICHNCGVQGHIMAKCYRLHGYPPGHKLHGKFPNKNALGTNKAPTTNFSDVQKNGENSGGGESIEQDFVATFAQCQRLMSLLSQKGQEQQGNEQANQPTVSQLSGYFEDTIDWDGEGTWKIVLS</sequence>
<evidence type="ECO:0000313" key="4">
    <source>
        <dbReference type="EnsemblPlants" id="cds.evm.model.01.2120"/>
    </source>
</evidence>
<dbReference type="PANTHER" id="PTHR34222">
    <property type="entry name" value="GAG_PRE-INTEGRS DOMAIN-CONTAINING PROTEIN"/>
    <property type="match status" value="1"/>
</dbReference>
<keyword evidence="1" id="KW-0863">Zinc-finger</keyword>
<reference evidence="4" key="2">
    <citation type="submission" date="2021-03" db="UniProtKB">
        <authorList>
            <consortium name="EnsemblPlants"/>
        </authorList>
    </citation>
    <scope>IDENTIFICATION</scope>
</reference>
<evidence type="ECO:0000256" key="1">
    <source>
        <dbReference type="PROSITE-ProRule" id="PRU00047"/>
    </source>
</evidence>
<organism evidence="4 5">
    <name type="scientific">Cannabis sativa</name>
    <name type="common">Hemp</name>
    <name type="synonym">Marijuana</name>
    <dbReference type="NCBI Taxonomy" id="3483"/>
    <lineage>
        <taxon>Eukaryota</taxon>
        <taxon>Viridiplantae</taxon>
        <taxon>Streptophyta</taxon>
        <taxon>Embryophyta</taxon>
        <taxon>Tracheophyta</taxon>
        <taxon>Spermatophyta</taxon>
        <taxon>Magnoliopsida</taxon>
        <taxon>eudicotyledons</taxon>
        <taxon>Gunneridae</taxon>
        <taxon>Pentapetalae</taxon>
        <taxon>rosids</taxon>
        <taxon>fabids</taxon>
        <taxon>Rosales</taxon>
        <taxon>Cannabaceae</taxon>
        <taxon>Cannabis</taxon>
    </lineage>
</organism>
<feature type="compositionally biased region" description="Polar residues" evidence="2">
    <location>
        <begin position="9"/>
        <end position="21"/>
    </location>
</feature>
<dbReference type="EMBL" id="UZAU01000059">
    <property type="status" value="NOT_ANNOTATED_CDS"/>
    <property type="molecule type" value="Genomic_DNA"/>
</dbReference>
<dbReference type="PANTHER" id="PTHR34222:SF99">
    <property type="entry name" value="PROTEIN, PUTATIVE-RELATED"/>
    <property type="match status" value="1"/>
</dbReference>
<feature type="compositionally biased region" description="Basic and acidic residues" evidence="2">
    <location>
        <begin position="28"/>
        <end position="38"/>
    </location>
</feature>
<feature type="region of interest" description="Disordered" evidence="2">
    <location>
        <begin position="1"/>
        <end position="45"/>
    </location>
</feature>
<feature type="domain" description="CCHC-type" evidence="3">
    <location>
        <begin position="156"/>
        <end position="169"/>
    </location>
</feature>
<keyword evidence="1" id="KW-0479">Metal-binding</keyword>
<dbReference type="AlphaFoldDB" id="A0A803NJT0"/>
<name>A0A803NJT0_CANSA</name>